<dbReference type="KEGG" id="mcos:GM418_23110"/>
<protein>
    <submittedName>
        <fullName evidence="1">Uncharacterized protein</fullName>
    </submittedName>
</protein>
<organism evidence="1 2">
    <name type="scientific">Maribellus comscasis</name>
    <dbReference type="NCBI Taxonomy" id="2681766"/>
    <lineage>
        <taxon>Bacteria</taxon>
        <taxon>Pseudomonadati</taxon>
        <taxon>Bacteroidota</taxon>
        <taxon>Bacteroidia</taxon>
        <taxon>Marinilabiliales</taxon>
        <taxon>Prolixibacteraceae</taxon>
        <taxon>Maribellus</taxon>
    </lineage>
</organism>
<accession>A0A6I6JTP9</accession>
<gene>
    <name evidence="1" type="ORF">GM418_23110</name>
</gene>
<name>A0A6I6JTP9_9BACT</name>
<dbReference type="Proteomes" id="UP000428260">
    <property type="component" value="Chromosome"/>
</dbReference>
<dbReference type="RefSeq" id="WP_158869578.1">
    <property type="nucleotide sequence ID" value="NZ_CP046401.1"/>
</dbReference>
<dbReference type="EMBL" id="CP046401">
    <property type="protein sequence ID" value="QGY46445.1"/>
    <property type="molecule type" value="Genomic_DNA"/>
</dbReference>
<sequence>MSKVRKVLPLHTKEKASYLSAGICPLSRNIVKKYIVLKKMLNLCSENIELKSDVEMEQLFSNNPPDIMSSKHQDVYDFFPYLER</sequence>
<dbReference type="AlphaFoldDB" id="A0A6I6JTP9"/>
<evidence type="ECO:0000313" key="2">
    <source>
        <dbReference type="Proteomes" id="UP000428260"/>
    </source>
</evidence>
<reference evidence="1 2" key="1">
    <citation type="submission" date="2019-11" db="EMBL/GenBank/DDBJ databases">
        <authorList>
            <person name="Zheng R.K."/>
            <person name="Sun C.M."/>
        </authorList>
    </citation>
    <scope>NUCLEOTIDE SEQUENCE [LARGE SCALE GENOMIC DNA]</scope>
    <source>
        <strain evidence="1 2">WC007</strain>
    </source>
</reference>
<keyword evidence="2" id="KW-1185">Reference proteome</keyword>
<proteinExistence type="predicted"/>
<evidence type="ECO:0000313" key="1">
    <source>
        <dbReference type="EMBL" id="QGY46445.1"/>
    </source>
</evidence>